<feature type="transmembrane region" description="Helical" evidence="1">
    <location>
        <begin position="185"/>
        <end position="203"/>
    </location>
</feature>
<dbReference type="Pfam" id="PF02517">
    <property type="entry name" value="Rce1-like"/>
    <property type="match status" value="1"/>
</dbReference>
<dbReference type="GO" id="GO:0006508">
    <property type="term" value="P:proteolysis"/>
    <property type="evidence" value="ECO:0007669"/>
    <property type="project" value="UniProtKB-KW"/>
</dbReference>
<keyword evidence="4" id="KW-1185">Reference proteome</keyword>
<gene>
    <name evidence="3" type="ORF">DU504_08840</name>
</gene>
<feature type="transmembrane region" description="Helical" evidence="1">
    <location>
        <begin position="52"/>
        <end position="81"/>
    </location>
</feature>
<evidence type="ECO:0000313" key="3">
    <source>
        <dbReference type="EMBL" id="RCU47395.1"/>
    </source>
</evidence>
<dbReference type="OrthoDB" id="331240at2157"/>
<dbReference type="AlphaFoldDB" id="A0A368NCR3"/>
<organism evidence="3 4">
    <name type="scientific">Haloplanus salinus</name>
    <dbReference type="NCBI Taxonomy" id="1126245"/>
    <lineage>
        <taxon>Archaea</taxon>
        <taxon>Methanobacteriati</taxon>
        <taxon>Methanobacteriota</taxon>
        <taxon>Stenosarchaea group</taxon>
        <taxon>Halobacteria</taxon>
        <taxon>Halobacteriales</taxon>
        <taxon>Haloferacaceae</taxon>
        <taxon>Haloplanus</taxon>
    </lineage>
</organism>
<accession>A0A368NCR3</accession>
<feature type="transmembrane region" description="Helical" evidence="1">
    <location>
        <begin position="283"/>
        <end position="301"/>
    </location>
</feature>
<keyword evidence="1" id="KW-1133">Transmembrane helix</keyword>
<dbReference type="GO" id="GO:0008237">
    <property type="term" value="F:metallopeptidase activity"/>
    <property type="evidence" value="ECO:0007669"/>
    <property type="project" value="UniProtKB-KW"/>
</dbReference>
<dbReference type="InterPro" id="IPR003675">
    <property type="entry name" value="Rce1/LyrA-like_dom"/>
</dbReference>
<keyword evidence="3" id="KW-0482">Metalloprotease</keyword>
<keyword evidence="1" id="KW-0472">Membrane</keyword>
<comment type="caution">
    <text evidence="3">The sequence shown here is derived from an EMBL/GenBank/DDBJ whole genome shotgun (WGS) entry which is preliminary data.</text>
</comment>
<feature type="transmembrane region" description="Helical" evidence="1">
    <location>
        <begin position="209"/>
        <end position="229"/>
    </location>
</feature>
<feature type="transmembrane region" description="Helical" evidence="1">
    <location>
        <begin position="241"/>
        <end position="263"/>
    </location>
</feature>
<feature type="transmembrane region" description="Helical" evidence="1">
    <location>
        <begin position="142"/>
        <end position="164"/>
    </location>
</feature>
<protein>
    <submittedName>
        <fullName evidence="3">CPBP family intramembrane metalloprotease</fullName>
    </submittedName>
</protein>
<evidence type="ECO:0000313" key="4">
    <source>
        <dbReference type="Proteomes" id="UP000252189"/>
    </source>
</evidence>
<dbReference type="PANTHER" id="PTHR39430:SF1">
    <property type="entry name" value="PROTEASE"/>
    <property type="match status" value="1"/>
</dbReference>
<dbReference type="EMBL" id="QPHM01000001">
    <property type="protein sequence ID" value="RCU47395.1"/>
    <property type="molecule type" value="Genomic_DNA"/>
</dbReference>
<keyword evidence="3" id="KW-0378">Hydrolase</keyword>
<feature type="domain" description="CAAX prenyl protease 2/Lysostaphin resistance protein A-like" evidence="2">
    <location>
        <begin position="147"/>
        <end position="245"/>
    </location>
</feature>
<feature type="transmembrane region" description="Helical" evidence="1">
    <location>
        <begin position="102"/>
        <end position="130"/>
    </location>
</feature>
<evidence type="ECO:0000259" key="2">
    <source>
        <dbReference type="Pfam" id="PF02517"/>
    </source>
</evidence>
<evidence type="ECO:0000256" key="1">
    <source>
        <dbReference type="SAM" id="Phobius"/>
    </source>
</evidence>
<dbReference type="GO" id="GO:0004175">
    <property type="term" value="F:endopeptidase activity"/>
    <property type="evidence" value="ECO:0007669"/>
    <property type="project" value="UniProtKB-ARBA"/>
</dbReference>
<keyword evidence="1" id="KW-0812">Transmembrane</keyword>
<dbReference type="Proteomes" id="UP000252189">
    <property type="component" value="Unassembled WGS sequence"/>
</dbReference>
<dbReference type="PANTHER" id="PTHR39430">
    <property type="entry name" value="MEMBRANE-ASSOCIATED PROTEASE-RELATED"/>
    <property type="match status" value="1"/>
</dbReference>
<keyword evidence="3" id="KW-0645">Protease</keyword>
<feature type="transmembrane region" description="Helical" evidence="1">
    <location>
        <begin position="21"/>
        <end position="46"/>
    </location>
</feature>
<name>A0A368NCR3_9EURY</name>
<reference evidence="3 4" key="1">
    <citation type="submission" date="2018-07" db="EMBL/GenBank/DDBJ databases">
        <title>Genome sequences of Haloplanus salinus JCM 18368T.</title>
        <authorList>
            <person name="Kim Y.B."/>
            <person name="Roh S.W."/>
        </authorList>
    </citation>
    <scope>NUCLEOTIDE SEQUENCE [LARGE SCALE GENOMIC DNA]</scope>
    <source>
        <strain evidence="3 4">JCM 18368</strain>
    </source>
</reference>
<proteinExistence type="predicted"/>
<dbReference type="RefSeq" id="WP_114448957.1">
    <property type="nucleotide sequence ID" value="NZ_QPHM01000001.1"/>
</dbReference>
<sequence>MNLRGVLWNDAERRPRALLRVVLLVVVAALLAIGTSVGATVGFGALRSWLSTAFGAAVADTVGAVVGVTLTGGTVTLAVLIAGRYVDRRRVRDFGLRIDRDWWLDCGFGLALGAALLTLVFLVGLAFGWLRVTGTVQPRTGFGVRFAGLVAIFVVVGVYEELLLRGYLLTNAAEGLAGSLGDRGAVVGATALSSLVFGLAHANNPNATAVSSLAIVLAGGMLAAGYVLTGDLAVPIGLHTTWNLFQGGVYGFPVSGLGVGASVVAVEETGPDVVTGGAFGPEAGLLGLCAMAVGTAAIAAWTRWRTGELRIDPAVTTPELRAERTERAVDADRWEPSPDE</sequence>
<dbReference type="GO" id="GO:0080120">
    <property type="term" value="P:CAAX-box protein maturation"/>
    <property type="evidence" value="ECO:0007669"/>
    <property type="project" value="UniProtKB-ARBA"/>
</dbReference>